<comment type="caution">
    <text evidence="2">The sequence shown here is derived from an EMBL/GenBank/DDBJ whole genome shotgun (WGS) entry which is preliminary data.</text>
</comment>
<gene>
    <name evidence="2" type="ORF">PARMNEM_LOCUS8691</name>
</gene>
<dbReference type="InterPro" id="IPR001680">
    <property type="entry name" value="WD40_rpt"/>
</dbReference>
<dbReference type="PANTHER" id="PTHR16038:SF4">
    <property type="entry name" value="WD REPEAT-CONTAINING PROTEIN 74"/>
    <property type="match status" value="1"/>
</dbReference>
<dbReference type="SMART" id="SM00320">
    <property type="entry name" value="WD40"/>
    <property type="match status" value="4"/>
</dbReference>
<dbReference type="AlphaFoldDB" id="A0AAV1KZL1"/>
<sequence>MILSNEWEFDIFVGSRIGSFKHIKYHTDPTKNSKKRVENLVDIKSLQKDDTITSMVWGNTEQTEILIGKKNQQIQIYNTQRAEFTKTYTADFGTGDVVGLGRHKRKLLAAVASGVVKIWSKKEETTVETGKIDRMRVCGDDTTLFATGGEENDLKVWRIGETQPVFIAKNLPHDWLQLRQPVWVSDLAFMPGEGGHLLAVCSRHGYVRLYDTRAQRRPVCNVNFPGMAATCIEPGLDERQVLVGFGRGQVHQVDLRKGRPDKGYKGCAGAVTSLALHPRRMLVTVSLDRHLRVHSLDTKQLLYKQYLTSKLSSVLVQTETSTPLLKSSEVDVKEELEETESQPVDELDELFDSMETVGEKPRKKHVSNESVASDNAKKMKPSTEGSTDVDLEDSLEDKDDKILKLLKSTEKQKRRMQKKKKEKKARSVFHTA</sequence>
<dbReference type="PANTHER" id="PTHR16038">
    <property type="entry name" value="NOP SEVEN ASSOCIATED PROTEIN 1"/>
    <property type="match status" value="1"/>
</dbReference>
<evidence type="ECO:0008006" key="4">
    <source>
        <dbReference type="Google" id="ProtNLM"/>
    </source>
</evidence>
<dbReference type="InterPro" id="IPR037379">
    <property type="entry name" value="WDR74/Nsa1"/>
</dbReference>
<dbReference type="GO" id="GO:0042273">
    <property type="term" value="P:ribosomal large subunit biogenesis"/>
    <property type="evidence" value="ECO:0007669"/>
    <property type="project" value="InterPro"/>
</dbReference>
<evidence type="ECO:0000256" key="1">
    <source>
        <dbReference type="SAM" id="MobiDB-lite"/>
    </source>
</evidence>
<feature type="region of interest" description="Disordered" evidence="1">
    <location>
        <begin position="357"/>
        <end position="394"/>
    </location>
</feature>
<feature type="compositionally biased region" description="Basic residues" evidence="1">
    <location>
        <begin position="412"/>
        <end position="432"/>
    </location>
</feature>
<dbReference type="Gene3D" id="2.130.10.10">
    <property type="entry name" value="YVTN repeat-like/Quinoprotein amine dehydrogenase"/>
    <property type="match status" value="2"/>
</dbReference>
<dbReference type="GO" id="GO:0005730">
    <property type="term" value="C:nucleolus"/>
    <property type="evidence" value="ECO:0007669"/>
    <property type="project" value="InterPro"/>
</dbReference>
<dbReference type="EMBL" id="CAVLGL010000082">
    <property type="protein sequence ID" value="CAK1587995.1"/>
    <property type="molecule type" value="Genomic_DNA"/>
</dbReference>
<dbReference type="InterPro" id="IPR036322">
    <property type="entry name" value="WD40_repeat_dom_sf"/>
</dbReference>
<keyword evidence="3" id="KW-1185">Reference proteome</keyword>
<organism evidence="2 3">
    <name type="scientific">Parnassius mnemosyne</name>
    <name type="common">clouded apollo</name>
    <dbReference type="NCBI Taxonomy" id="213953"/>
    <lineage>
        <taxon>Eukaryota</taxon>
        <taxon>Metazoa</taxon>
        <taxon>Ecdysozoa</taxon>
        <taxon>Arthropoda</taxon>
        <taxon>Hexapoda</taxon>
        <taxon>Insecta</taxon>
        <taxon>Pterygota</taxon>
        <taxon>Neoptera</taxon>
        <taxon>Endopterygota</taxon>
        <taxon>Lepidoptera</taxon>
        <taxon>Glossata</taxon>
        <taxon>Ditrysia</taxon>
        <taxon>Papilionoidea</taxon>
        <taxon>Papilionidae</taxon>
        <taxon>Parnassiinae</taxon>
        <taxon>Parnassini</taxon>
        <taxon>Parnassius</taxon>
        <taxon>Driopa</taxon>
    </lineage>
</organism>
<dbReference type="InterPro" id="IPR015943">
    <property type="entry name" value="WD40/YVTN_repeat-like_dom_sf"/>
</dbReference>
<proteinExistence type="predicted"/>
<dbReference type="SUPFAM" id="SSF50978">
    <property type="entry name" value="WD40 repeat-like"/>
    <property type="match status" value="1"/>
</dbReference>
<evidence type="ECO:0000313" key="2">
    <source>
        <dbReference type="EMBL" id="CAK1587995.1"/>
    </source>
</evidence>
<accession>A0AAV1KZL1</accession>
<feature type="region of interest" description="Disordered" evidence="1">
    <location>
        <begin position="406"/>
        <end position="432"/>
    </location>
</feature>
<dbReference type="GO" id="GO:0030687">
    <property type="term" value="C:preribosome, large subunit precursor"/>
    <property type="evidence" value="ECO:0007669"/>
    <property type="project" value="TreeGrafter"/>
</dbReference>
<protein>
    <recommendedName>
        <fullName evidence="4">WD repeat-containing protein 74</fullName>
    </recommendedName>
</protein>
<name>A0AAV1KZL1_9NEOP</name>
<evidence type="ECO:0000313" key="3">
    <source>
        <dbReference type="Proteomes" id="UP001314205"/>
    </source>
</evidence>
<dbReference type="Proteomes" id="UP001314205">
    <property type="component" value="Unassembled WGS sequence"/>
</dbReference>
<reference evidence="2 3" key="1">
    <citation type="submission" date="2023-11" db="EMBL/GenBank/DDBJ databases">
        <authorList>
            <person name="Hedman E."/>
            <person name="Englund M."/>
            <person name="Stromberg M."/>
            <person name="Nyberg Akerstrom W."/>
            <person name="Nylinder S."/>
            <person name="Jareborg N."/>
            <person name="Kallberg Y."/>
            <person name="Kronander E."/>
        </authorList>
    </citation>
    <scope>NUCLEOTIDE SEQUENCE [LARGE SCALE GENOMIC DNA]</scope>
</reference>